<dbReference type="GO" id="GO:0150105">
    <property type="term" value="P:protein localization to cell-cell junction"/>
    <property type="evidence" value="ECO:0007669"/>
    <property type="project" value="TreeGrafter"/>
</dbReference>
<dbReference type="GO" id="GO:0050839">
    <property type="term" value="F:cell adhesion molecule binding"/>
    <property type="evidence" value="ECO:0007669"/>
    <property type="project" value="TreeGrafter"/>
</dbReference>
<feature type="compositionally biased region" description="Polar residues" evidence="1">
    <location>
        <begin position="2168"/>
        <end position="2180"/>
    </location>
</feature>
<dbReference type="PROSITE" id="PS50106">
    <property type="entry name" value="PDZ"/>
    <property type="match status" value="1"/>
</dbReference>
<dbReference type="SMART" id="SM00248">
    <property type="entry name" value="ANK"/>
    <property type="match status" value="8"/>
</dbReference>
<feature type="compositionally biased region" description="Low complexity" evidence="1">
    <location>
        <begin position="385"/>
        <end position="405"/>
    </location>
</feature>
<feature type="region of interest" description="Disordered" evidence="1">
    <location>
        <begin position="423"/>
        <end position="460"/>
    </location>
</feature>
<feature type="region of interest" description="Disordered" evidence="1">
    <location>
        <begin position="833"/>
        <end position="869"/>
    </location>
</feature>
<feature type="compositionally biased region" description="Polar residues" evidence="1">
    <location>
        <begin position="2189"/>
        <end position="2202"/>
    </location>
</feature>
<dbReference type="PANTHER" id="PTHR13865:SF28">
    <property type="entry name" value="POLYCHAETOID, ISOFORM O"/>
    <property type="match status" value="1"/>
</dbReference>
<dbReference type="Gene3D" id="2.30.30.40">
    <property type="entry name" value="SH3 Domains"/>
    <property type="match status" value="1"/>
</dbReference>
<feature type="compositionally biased region" description="Low complexity" evidence="1">
    <location>
        <begin position="1384"/>
        <end position="1401"/>
    </location>
</feature>
<feature type="compositionally biased region" description="Polar residues" evidence="1">
    <location>
        <begin position="1254"/>
        <end position="1269"/>
    </location>
</feature>
<dbReference type="SMART" id="SM00228">
    <property type="entry name" value="PDZ"/>
    <property type="match status" value="1"/>
</dbReference>
<feature type="compositionally biased region" description="Polar residues" evidence="1">
    <location>
        <begin position="952"/>
        <end position="966"/>
    </location>
</feature>
<feature type="compositionally biased region" description="Acidic residues" evidence="1">
    <location>
        <begin position="659"/>
        <end position="668"/>
    </location>
</feature>
<protein>
    <submittedName>
        <fullName evidence="2">Uncharacterized protein</fullName>
    </submittedName>
</protein>
<dbReference type="SUPFAM" id="SSF48403">
    <property type="entry name" value="Ankyrin repeat"/>
    <property type="match status" value="1"/>
</dbReference>
<dbReference type="SUPFAM" id="SSF52540">
    <property type="entry name" value="P-loop containing nucleoside triphosphate hydrolases"/>
    <property type="match status" value="1"/>
</dbReference>
<feature type="region of interest" description="Disordered" evidence="1">
    <location>
        <begin position="2015"/>
        <end position="2124"/>
    </location>
</feature>
<dbReference type="PROSITE" id="PS50052">
    <property type="entry name" value="GUANYLATE_KINASE_2"/>
    <property type="match status" value="1"/>
</dbReference>
<feature type="compositionally biased region" description="Polar residues" evidence="1">
    <location>
        <begin position="603"/>
        <end position="629"/>
    </location>
</feature>
<feature type="compositionally biased region" description="Polar residues" evidence="1">
    <location>
        <begin position="423"/>
        <end position="432"/>
    </location>
</feature>
<feature type="compositionally biased region" description="Acidic residues" evidence="1">
    <location>
        <begin position="1134"/>
        <end position="1143"/>
    </location>
</feature>
<dbReference type="Pfam" id="PF13637">
    <property type="entry name" value="Ank_4"/>
    <property type="match status" value="1"/>
</dbReference>
<feature type="region of interest" description="Disordered" evidence="1">
    <location>
        <begin position="936"/>
        <end position="966"/>
    </location>
</feature>
<feature type="region of interest" description="Disordered" evidence="1">
    <location>
        <begin position="2151"/>
        <end position="2204"/>
    </location>
</feature>
<dbReference type="GO" id="GO:0007165">
    <property type="term" value="P:signal transduction"/>
    <property type="evidence" value="ECO:0007669"/>
    <property type="project" value="InterPro"/>
</dbReference>
<dbReference type="OrthoDB" id="194358at2759"/>
<dbReference type="Gene3D" id="1.25.40.20">
    <property type="entry name" value="Ankyrin repeat-containing domain"/>
    <property type="match status" value="2"/>
</dbReference>
<feature type="compositionally biased region" description="Low complexity" evidence="1">
    <location>
        <begin position="1118"/>
        <end position="1133"/>
    </location>
</feature>
<organism evidence="2 3">
    <name type="scientific">Owenia fusiformis</name>
    <name type="common">Polychaete worm</name>
    <dbReference type="NCBI Taxonomy" id="6347"/>
    <lineage>
        <taxon>Eukaryota</taxon>
        <taxon>Metazoa</taxon>
        <taxon>Spiralia</taxon>
        <taxon>Lophotrochozoa</taxon>
        <taxon>Annelida</taxon>
        <taxon>Polychaeta</taxon>
        <taxon>Sedentaria</taxon>
        <taxon>Canalipalpata</taxon>
        <taxon>Sabellida</taxon>
        <taxon>Oweniida</taxon>
        <taxon>Oweniidae</taxon>
        <taxon>Owenia</taxon>
    </lineage>
</organism>
<feature type="compositionally biased region" description="Polar residues" evidence="1">
    <location>
        <begin position="2044"/>
        <end position="2063"/>
    </location>
</feature>
<feature type="compositionally biased region" description="Polar residues" evidence="1">
    <location>
        <begin position="372"/>
        <end position="384"/>
    </location>
</feature>
<feature type="compositionally biased region" description="Pro residues" evidence="1">
    <location>
        <begin position="497"/>
        <end position="514"/>
    </location>
</feature>
<gene>
    <name evidence="2" type="ORF">OFUS_LOCUS15496</name>
</gene>
<feature type="region of interest" description="Disordered" evidence="1">
    <location>
        <begin position="1891"/>
        <end position="1910"/>
    </location>
</feature>
<dbReference type="InterPro" id="IPR008145">
    <property type="entry name" value="GK/Ca_channel_bsu"/>
</dbReference>
<feature type="compositionally biased region" description="Polar residues" evidence="1">
    <location>
        <begin position="670"/>
        <end position="696"/>
    </location>
</feature>
<dbReference type="Proteomes" id="UP000749559">
    <property type="component" value="Unassembled WGS sequence"/>
</dbReference>
<feature type="compositionally biased region" description="Acidic residues" evidence="1">
    <location>
        <begin position="1345"/>
        <end position="1372"/>
    </location>
</feature>
<reference evidence="2" key="1">
    <citation type="submission" date="2022-03" db="EMBL/GenBank/DDBJ databases">
        <authorList>
            <person name="Martin C."/>
        </authorList>
    </citation>
    <scope>NUCLEOTIDE SEQUENCE</scope>
</reference>
<feature type="region of interest" description="Disordered" evidence="1">
    <location>
        <begin position="372"/>
        <end position="409"/>
    </location>
</feature>
<evidence type="ECO:0000256" key="1">
    <source>
        <dbReference type="SAM" id="MobiDB-lite"/>
    </source>
</evidence>
<keyword evidence="3" id="KW-1185">Reference proteome</keyword>
<dbReference type="InterPro" id="IPR036034">
    <property type="entry name" value="PDZ_sf"/>
</dbReference>
<feature type="compositionally biased region" description="Basic and acidic residues" evidence="1">
    <location>
        <begin position="482"/>
        <end position="492"/>
    </location>
</feature>
<accession>A0A8J1UYP1</accession>
<dbReference type="PROSITE" id="PS50088">
    <property type="entry name" value="ANK_REPEAT"/>
    <property type="match status" value="6"/>
</dbReference>
<dbReference type="Gene3D" id="2.30.42.10">
    <property type="match status" value="1"/>
</dbReference>
<dbReference type="PANTHER" id="PTHR13865">
    <property type="entry name" value="TIGHT JUNCTION PROTEIN"/>
    <property type="match status" value="1"/>
</dbReference>
<dbReference type="SUPFAM" id="SSF50044">
    <property type="entry name" value="SH3-domain"/>
    <property type="match status" value="1"/>
</dbReference>
<dbReference type="PRINTS" id="PR01415">
    <property type="entry name" value="ANKYRIN"/>
</dbReference>
<dbReference type="InterPro" id="IPR002110">
    <property type="entry name" value="Ankyrin_rpt"/>
</dbReference>
<dbReference type="Pfam" id="PF00625">
    <property type="entry name" value="Guanylate_kin"/>
    <property type="match status" value="1"/>
</dbReference>
<feature type="compositionally biased region" description="Basic and acidic residues" evidence="1">
    <location>
        <begin position="588"/>
        <end position="600"/>
    </location>
</feature>
<dbReference type="SMART" id="SM00072">
    <property type="entry name" value="GuKc"/>
    <property type="match status" value="1"/>
</dbReference>
<dbReference type="InterPro" id="IPR000488">
    <property type="entry name" value="Death_dom"/>
</dbReference>
<dbReference type="GO" id="GO:0098609">
    <property type="term" value="P:cell-cell adhesion"/>
    <property type="evidence" value="ECO:0007669"/>
    <property type="project" value="TreeGrafter"/>
</dbReference>
<dbReference type="PROSITE" id="PS50017">
    <property type="entry name" value="DEATH_DOMAIN"/>
    <property type="match status" value="1"/>
</dbReference>
<dbReference type="PROSITE" id="PS50297">
    <property type="entry name" value="ANK_REP_REGION"/>
    <property type="match status" value="3"/>
</dbReference>
<dbReference type="InterPro" id="IPR036028">
    <property type="entry name" value="SH3-like_dom_sf"/>
</dbReference>
<feature type="compositionally biased region" description="Low complexity" evidence="1">
    <location>
        <begin position="2096"/>
        <end position="2118"/>
    </location>
</feature>
<feature type="compositionally biased region" description="Basic and acidic residues" evidence="1">
    <location>
        <begin position="2078"/>
        <end position="2095"/>
    </location>
</feature>
<dbReference type="InterPro" id="IPR036770">
    <property type="entry name" value="Ankyrin_rpt-contain_sf"/>
</dbReference>
<dbReference type="EMBL" id="CAIIXF020000007">
    <property type="protein sequence ID" value="CAH1790266.1"/>
    <property type="molecule type" value="Genomic_DNA"/>
</dbReference>
<sequence>MWDKQVKKSHAVDLMISIENQNLAEVKAIIEPYVNKPSLQLLCTAEARKRVSRECDCALFLAAKLSDPAILKYLLEVGVEPNFVRKEGFDKTSALHIAAGFGIHDNASALLAANADPNKQDSNGQTPLHFAIKDADFEMAKLLLSFGANADLTDKNFNAPIHIASKYGHSELANLILSYGANLYLRGYSGATPIHIASSEGHIALLNIFYSYKCNFNLKVPCYYGNREQTALHIACEKAHVQVVQQLVENFDADTNILDSHSQSPLHCLLQHPHDPKRMKAIDNYNDVAKILIKHKVNINKQNIRGETALHLAVKHRFHRIIELLLAAGADFNAETYSGKKAIDLVPGGDSDVTAMLRDVINMNPNRRMIHFNSTSDLSSPRSNRSLGTRSHSTRSLTRSMSSSSYETAMDQESSYSTCAESLKGSSISGSVNGPHWTLIDDRSDAGSRTSRSTLNADEEPCYAEIPEQQGEHVYMSMEDVKRERMAKRPEFNSKALPPPRSPRPKAAEPPPVPCRTSKPIYDELNPSSTLWDGYERPVNNNKLKRMNHISPPPTSNSLEMNRCLDDFPTEYASSKNAPQARSTPNMSDERNKQAVKELGDQLSKSNLVQMKTKSSKRGQSSTTASAETVGSMDSGLGMRYSTSKSNRRRSLSEHSDSDDCTTDDDSDTNAKSSPVSKASCSKNTQGYTDNAVTNYQSKAQKRAKAKRSPTSEEPNYPTIREVIYPVERVINFVVDIETDVPTWRLFEPVYGKASTMDPLKSILYSTDLQLVKVEEKTLNSIKTESVIVNDSLEFSLENDVESFTSDGQSSEASDDDIEELVEVNQTILQSPVKSPVVREKRADSGYQDVSSSDDENRLMNSSNESESAVFNVSQVNKVASSTTFFEQEITRVNNRFDRDSGVPTTDDSKDSSLDDILNLEGQAPRIVSLSVNLGKAGHSTDTSSDDDGKKNTNVTMTFNSNPSSRRYTIGSIDDAKNVVVERSNGSSDDEVRRSLSQSVEQLTCYLPYDSTESHDESISPINIKSIDSLALSCLDMWPTRNTPEQSNHESEDDEEICEVINSDVLSPDSRYYKLVQVSEPNSPLVIKSNTNNPVIHSLALPPISKQNDNTEDDSDSSESIKTTSESSYGSDSETSDSSDSYELDSSPQQPQNGLEKVKQALSAIQSSLESESENETSDVESIRKTDNTMCQLSDDLSDKSSSDQDITLGNSETEDDSDTSNDSDSSGTYDFSTCSKQEEFDGFEKVKNLLANISDTETNQSESDTNESAQDELDSSDTSFDINDTATEDTSDVNSYATVSEEDDDSDSSGSYDLDATPTKSTHRAPVLQSPVKIKQGPISLDSIQEDENSDGEEPEDAAEEQNAAIEDEDQNTSSSDLDHSSASESSQKDSSTSDSSTGSENDDNVASYNITDLIESDKESISGVVVDNNINMLVDLESGIVEHPVEITQDDASPRVEAPNQENNINWASLTSGTQYQKPISKLTDTIMKAEDTISVLSNSSSLAWDLYSPDSNTSNSDHNDLDTMVTKIASSEDNLPSANLDEDVLNYKSSQFADTCISGIPFDRLSHDGEAKQIEEPRFISFDRTQDDHDVIKLAGGNATGVYVAYVNEQSQVCTRGLKSGDRLLRVNGVDTKFKTREEVTLLLLSATGEVNLVVQEKMNEFQKLKESHLSGDLFYIRSNFNYHNIEKEDLKFRVGDIMCVTNTMYNEQLGSWEAVKLDKSNNDRKKGKIPNKDRAEQLALAQTKLGPTTKKSKPGVFRRAGRKWAKTRKKQKLQSYPSIDGTLDGYDFVQHKTAEYPRPVVLLGGLADVAMEKLSSAYPEKYQIPESTCSSSDSVDNIEYGIVREIIDSNKHPLIDIQPTEIPRLMTSRFKPIVIFLKHDSKKVLKDVRSRSPKTSPKNNSKIHNESLKLERLHSHLFDDTVNVNNEEWVSEVENLINAHQQKAIWTRIIRDDENELDKLDLKHIRIRAKPLVSSFFGSNRAEKTESWYSNVSESEDQVFEKMALTEALPDPENWSLGSFKSAESYPISGKSDREEDTMSVISNASESANSSKPESQVDQTRDEKMPKSSTISDSKDVSKRTLCDQLEHNVEQSNQNDSDSSLSGSESEGTSYSEESDSEAILSFSHDGSYSVSIDRSDNLSGLTNVISDDSDSHSTSCSRQSFCSDSTNDDNLFSPTVKRKLSDSPTDTKGSKSSPMDTKKVRFREIDMVYEGMTRSKYRKHKEEGQTLKYNGITVTPVLSQSEWETVDVETEIPQPEEPVQQIQYDMYEVMKQKRFTTKKIKIHFKMDKNWKDLVKEVYATQPDYDYESTDELLTDSPKGKTEHGRDVMEHWLQNSHTHASPEDARRALGEGRVELLVEDLQRAANGVRRRLQLPEYGNQVTLIRGRPTAL</sequence>
<dbReference type="Pfam" id="PF00595">
    <property type="entry name" value="PDZ"/>
    <property type="match status" value="1"/>
</dbReference>
<feature type="region of interest" description="Disordered" evidence="1">
    <location>
        <begin position="543"/>
        <end position="562"/>
    </location>
</feature>
<proteinExistence type="predicted"/>
<dbReference type="InterPro" id="IPR027417">
    <property type="entry name" value="P-loop_NTPase"/>
</dbReference>
<dbReference type="InterPro" id="IPR001478">
    <property type="entry name" value="PDZ"/>
</dbReference>
<evidence type="ECO:0000313" key="2">
    <source>
        <dbReference type="EMBL" id="CAH1790266.1"/>
    </source>
</evidence>
<dbReference type="Pfam" id="PF00023">
    <property type="entry name" value="Ank"/>
    <property type="match status" value="1"/>
</dbReference>
<feature type="compositionally biased region" description="Polar residues" evidence="1">
    <location>
        <begin position="1897"/>
        <end position="1906"/>
    </location>
</feature>
<feature type="compositionally biased region" description="Polar residues" evidence="1">
    <location>
        <begin position="859"/>
        <end position="869"/>
    </location>
</feature>
<dbReference type="SUPFAM" id="SSF50156">
    <property type="entry name" value="PDZ domain-like"/>
    <property type="match status" value="1"/>
</dbReference>
<comment type="caution">
    <text evidence="2">The sequence shown here is derived from an EMBL/GenBank/DDBJ whole genome shotgun (WGS) entry which is preliminary data.</text>
</comment>
<dbReference type="GO" id="GO:0005886">
    <property type="term" value="C:plasma membrane"/>
    <property type="evidence" value="ECO:0007669"/>
    <property type="project" value="TreeGrafter"/>
</dbReference>
<feature type="region of interest" description="Disordered" evidence="1">
    <location>
        <begin position="570"/>
        <end position="716"/>
    </location>
</feature>
<feature type="compositionally biased region" description="Polar residues" evidence="1">
    <location>
        <begin position="1277"/>
        <end position="1286"/>
    </location>
</feature>
<feature type="region of interest" description="Disordered" evidence="1">
    <location>
        <begin position="1254"/>
        <end position="1406"/>
    </location>
</feature>
<feature type="compositionally biased region" description="Acidic residues" evidence="1">
    <location>
        <begin position="1213"/>
        <end position="1222"/>
    </location>
</feature>
<name>A0A8J1UYP1_OWEFU</name>
<feature type="region of interest" description="Disordered" evidence="1">
    <location>
        <begin position="482"/>
        <end position="524"/>
    </location>
</feature>
<feature type="region of interest" description="Disordered" evidence="1">
    <location>
        <begin position="1098"/>
        <end position="1234"/>
    </location>
</feature>
<evidence type="ECO:0000313" key="3">
    <source>
        <dbReference type="Proteomes" id="UP000749559"/>
    </source>
</evidence>
<dbReference type="GO" id="GO:0045216">
    <property type="term" value="P:cell-cell junction organization"/>
    <property type="evidence" value="ECO:0007669"/>
    <property type="project" value="TreeGrafter"/>
</dbReference>
<dbReference type="GO" id="GO:0005923">
    <property type="term" value="C:bicellular tight junction"/>
    <property type="evidence" value="ECO:0007669"/>
    <property type="project" value="TreeGrafter"/>
</dbReference>
<dbReference type="Gene3D" id="3.40.50.300">
    <property type="entry name" value="P-loop containing nucleotide triphosphate hydrolases"/>
    <property type="match status" value="1"/>
</dbReference>
<dbReference type="InterPro" id="IPR008144">
    <property type="entry name" value="Guanylate_kin-like_dom"/>
</dbReference>
<feature type="compositionally biased region" description="Polar residues" evidence="1">
    <location>
        <begin position="572"/>
        <end position="587"/>
    </location>
</feature>
<dbReference type="Pfam" id="PF12796">
    <property type="entry name" value="Ank_2"/>
    <property type="match status" value="2"/>
</dbReference>
<feature type="compositionally biased region" description="Polar residues" evidence="1">
    <location>
        <begin position="447"/>
        <end position="456"/>
    </location>
</feature>